<organism evidence="1 2">
    <name type="scientific">Hallella bergensis DSM 17361</name>
    <dbReference type="NCBI Taxonomy" id="585502"/>
    <lineage>
        <taxon>Bacteria</taxon>
        <taxon>Pseudomonadati</taxon>
        <taxon>Bacteroidota</taxon>
        <taxon>Bacteroidia</taxon>
        <taxon>Bacteroidales</taxon>
        <taxon>Prevotellaceae</taxon>
        <taxon>Hallella</taxon>
    </lineage>
</organism>
<evidence type="ECO:0000313" key="2">
    <source>
        <dbReference type="Proteomes" id="UP000003160"/>
    </source>
</evidence>
<gene>
    <name evidence="1" type="ORF">HMPREF0645_2372</name>
</gene>
<protein>
    <submittedName>
        <fullName evidence="1">Uncharacterized protein</fullName>
    </submittedName>
</protein>
<sequence>MIGILICQLFVTGVVAQNVTISPQSGKLVAGLTGENEVGYERGWSSLWRHNQLPLSLVVSDYADLTNGGMLKEPAGNIILDETPNRYVICGGSSVTTRLNISLPKGYRFTGYRMVLLNNKNSMTFHGMEIKSNPKQLYETDRNFNYSSPKAKTDLMPGTDDTKEYVIGRTSKNATDMGNNLYFYFYRKNDGYYAATIKSCELYFTAEGDFNAQVAPNASITSPVNMVGSSFATSRLDLGPIQPNPKNGKTYYSYDYNNVKDLTAMNYLYQEDAVTDGKLPETAGAGSIRASQNQYILGNNTYYVETPTSATTQNGKVIPLGYRIVGAKLKYSTGVSIGNDGYTLKVYSTDKNTVYKTVNVADGGRGEVVLENLNNDAIKFTVEGLEGNARARVTFELTLECLNPYINTMDIICHSLIDNGPTLMQQFTSNDFQVSGGAFTFYVPRDFFGGGEEKCRFTFEGLYSKYGDNGYTNGDGNARYFFVKSPYNLSFGDGKQYQTIGNELESDKNHTAHCGKQAFRFSNIDQLSNTNTSAAPTTLEEYPYSDALYDSQGGTFTDNIVLAVNESKPCYLFTGDETRWNVAPTTAMEHRYFAYYLMHLTLVMKDYVAKCDLTKLYDATCYEKDGQDAELPMYGGVFKALDAETQEEIPSGNAYLTVPMMKQALIDELYGNAEKGIAGVGATGQQVLWLDYTNLYSIHIPNKNEINEMKALLNPNCLIYFPERTTYCEDNYIQKTASGDYRACKNIVITDKQPFYAPYKITVSAENYATYTRKITVPKNGKVAHATVVLPFTLTVDAQGIHTNKDGKCAFKVAQMTAGNCLELDDEYNSPEDYRGKAYFTPLTEGSTTANVPYMVEVTQAPEDGEVSFVATQYGSDIMATKGSAMDAASYEFEGETASGKILGTSYTFTNHGSYSGRKLNKNLKNFYFARNMFLNSKNLRPEHEYLYVYPFRSYYSFNGGAGAKTMTAFDVCFGEKDNSITGIREVEAGDRVMTLNALRGALQVRANESTVVEIVAINGMTLNRLQMNAGETATVPLAAGVYVVNGKKIIVK</sequence>
<evidence type="ECO:0000313" key="1">
    <source>
        <dbReference type="EMBL" id="EFA43145.1"/>
    </source>
</evidence>
<accession>D1PZI7</accession>
<proteinExistence type="predicted"/>
<dbReference type="AlphaFoldDB" id="D1PZI7"/>
<dbReference type="Proteomes" id="UP000003160">
    <property type="component" value="Unassembled WGS sequence"/>
</dbReference>
<name>D1PZI7_9BACT</name>
<reference evidence="1 2" key="1">
    <citation type="submission" date="2009-10" db="EMBL/GenBank/DDBJ databases">
        <authorList>
            <person name="Qin X."/>
            <person name="Bachman B."/>
            <person name="Battles P."/>
            <person name="Bell A."/>
            <person name="Bess C."/>
            <person name="Bickham C."/>
            <person name="Chaboub L."/>
            <person name="Chen D."/>
            <person name="Coyle M."/>
            <person name="Deiros D.R."/>
            <person name="Dinh H."/>
            <person name="Forbes L."/>
            <person name="Fowler G."/>
            <person name="Francisco L."/>
            <person name="Fu Q."/>
            <person name="Gubbala S."/>
            <person name="Hale W."/>
            <person name="Han Y."/>
            <person name="Hemphill L."/>
            <person name="Highlander S.K."/>
            <person name="Hirani K."/>
            <person name="Hogues M."/>
            <person name="Jackson L."/>
            <person name="Jakkamsetti A."/>
            <person name="Javaid M."/>
            <person name="Jiang H."/>
            <person name="Korchina V."/>
            <person name="Kovar C."/>
            <person name="Lara F."/>
            <person name="Lee S."/>
            <person name="Mata R."/>
            <person name="Mathew T."/>
            <person name="Moen C."/>
            <person name="Morales K."/>
            <person name="Munidasa M."/>
            <person name="Nazareth L."/>
            <person name="Ngo R."/>
            <person name="Nguyen L."/>
            <person name="Okwuonu G."/>
            <person name="Ongeri F."/>
            <person name="Patil S."/>
            <person name="Petrosino J."/>
            <person name="Pham C."/>
            <person name="Pham P."/>
            <person name="Pu L.-L."/>
            <person name="Puazo M."/>
            <person name="Raj R."/>
            <person name="Reid J."/>
            <person name="Rouhana J."/>
            <person name="Saada N."/>
            <person name="Shang Y."/>
            <person name="Simmons D."/>
            <person name="Thornton R."/>
            <person name="Warren J."/>
            <person name="Weissenberger G."/>
            <person name="Zhang J."/>
            <person name="Zhang L."/>
            <person name="Zhou C."/>
            <person name="Zhu D."/>
            <person name="Muzny D."/>
            <person name="Worley K."/>
            <person name="Gibbs R."/>
        </authorList>
    </citation>
    <scope>NUCLEOTIDE SEQUENCE [LARGE SCALE GENOMIC DNA]</scope>
    <source>
        <strain evidence="1 2">DSM 17361</strain>
    </source>
</reference>
<comment type="caution">
    <text evidence="1">The sequence shown here is derived from an EMBL/GenBank/DDBJ whole genome shotgun (WGS) entry which is preliminary data.</text>
</comment>
<dbReference type="EMBL" id="ACKS01000085">
    <property type="protein sequence ID" value="EFA43145.1"/>
    <property type="molecule type" value="Genomic_DNA"/>
</dbReference>
<keyword evidence="2" id="KW-1185">Reference proteome</keyword>
<dbReference type="HOGENOM" id="CLU_265260_0_0_10"/>